<dbReference type="HOGENOM" id="CLU_090047_0_0_1"/>
<organism evidence="2 3">
    <name type="scientific">Exophiala xenobiotica</name>
    <dbReference type="NCBI Taxonomy" id="348802"/>
    <lineage>
        <taxon>Eukaryota</taxon>
        <taxon>Fungi</taxon>
        <taxon>Dikarya</taxon>
        <taxon>Ascomycota</taxon>
        <taxon>Pezizomycotina</taxon>
        <taxon>Eurotiomycetes</taxon>
        <taxon>Chaetothyriomycetidae</taxon>
        <taxon>Chaetothyriales</taxon>
        <taxon>Herpotrichiellaceae</taxon>
        <taxon>Exophiala</taxon>
    </lineage>
</organism>
<dbReference type="AlphaFoldDB" id="A0A0D2DD85"/>
<gene>
    <name evidence="2" type="ORF">PV05_00502</name>
</gene>
<accession>A0A0D2DD85</accession>
<dbReference type="RefSeq" id="XP_013320856.1">
    <property type="nucleotide sequence ID" value="XM_013465402.1"/>
</dbReference>
<dbReference type="Proteomes" id="UP000054342">
    <property type="component" value="Unassembled WGS sequence"/>
</dbReference>
<dbReference type="GeneID" id="25322410"/>
<evidence type="ECO:0000313" key="2">
    <source>
        <dbReference type="EMBL" id="KIW60272.1"/>
    </source>
</evidence>
<feature type="region of interest" description="Disordered" evidence="1">
    <location>
        <begin position="1"/>
        <end position="87"/>
    </location>
</feature>
<feature type="compositionally biased region" description="Polar residues" evidence="1">
    <location>
        <begin position="67"/>
        <end position="87"/>
    </location>
</feature>
<name>A0A0D2DD85_9EURO</name>
<keyword evidence="3" id="KW-1185">Reference proteome</keyword>
<proteinExistence type="predicted"/>
<sequence length="270" mass="29831">MIPQYPDESQPEHPPGHQANKKPSPLRPPAPSRLPSDYSTQPPSYHTGAPTPSEEEDGWTLDPGPSNWMNTRETIQSPGAKPHSQQKQALPYTLLFSSTKHTSSLTPLASSQALYTASYNRPLFVSSRPDITITFAPKDYELATVVFHTFSYKIDLIFGLDRIVTYKRKFESCTLGRLEWALEHARRKKASFRCLDQAGKPVCTIEVTDKFKNGRLQIWKEGLSWEQFDELIVSGIAEVELLKRKLDTATGAMNALPGAVAGASGAAAGC</sequence>
<dbReference type="EMBL" id="KN847317">
    <property type="protein sequence ID" value="KIW60272.1"/>
    <property type="molecule type" value="Genomic_DNA"/>
</dbReference>
<protein>
    <submittedName>
        <fullName evidence="2">Uncharacterized protein</fullName>
    </submittedName>
</protein>
<dbReference type="STRING" id="348802.A0A0D2DD85"/>
<evidence type="ECO:0000313" key="3">
    <source>
        <dbReference type="Proteomes" id="UP000054342"/>
    </source>
</evidence>
<dbReference type="OrthoDB" id="5117488at2759"/>
<evidence type="ECO:0000256" key="1">
    <source>
        <dbReference type="SAM" id="MobiDB-lite"/>
    </source>
</evidence>
<reference evidence="2 3" key="1">
    <citation type="submission" date="2015-01" db="EMBL/GenBank/DDBJ databases">
        <title>The Genome Sequence of Exophiala xenobiotica CBS118157.</title>
        <authorList>
            <consortium name="The Broad Institute Genomics Platform"/>
            <person name="Cuomo C."/>
            <person name="de Hoog S."/>
            <person name="Gorbushina A."/>
            <person name="Stielow B."/>
            <person name="Teixiera M."/>
            <person name="Abouelleil A."/>
            <person name="Chapman S.B."/>
            <person name="Priest M."/>
            <person name="Young S.K."/>
            <person name="Wortman J."/>
            <person name="Nusbaum C."/>
            <person name="Birren B."/>
        </authorList>
    </citation>
    <scope>NUCLEOTIDE SEQUENCE [LARGE SCALE GENOMIC DNA]</scope>
    <source>
        <strain evidence="2 3">CBS 118157</strain>
    </source>
</reference>